<name>A0ABQ5UPZ7_9HYPH</name>
<keyword evidence="2" id="KW-1185">Reference proteome</keyword>
<evidence type="ECO:0000313" key="1">
    <source>
        <dbReference type="EMBL" id="GLQ16499.1"/>
    </source>
</evidence>
<proteinExistence type="predicted"/>
<sequence>MKILARICTTVGRLKSKIRDRRALMSEIIWPHITFSMIVGHLDRIENAKGAENETTKTNAMFVVE</sequence>
<dbReference type="EMBL" id="BSNI01000002">
    <property type="protein sequence ID" value="GLQ16499.1"/>
    <property type="molecule type" value="Genomic_DNA"/>
</dbReference>
<organism evidence="1 2">
    <name type="scientific">Maritalea porphyrae</name>
    <dbReference type="NCBI Taxonomy" id="880732"/>
    <lineage>
        <taxon>Bacteria</taxon>
        <taxon>Pseudomonadati</taxon>
        <taxon>Pseudomonadota</taxon>
        <taxon>Alphaproteobacteria</taxon>
        <taxon>Hyphomicrobiales</taxon>
        <taxon>Devosiaceae</taxon>
        <taxon>Maritalea</taxon>
    </lineage>
</organism>
<reference evidence="1" key="2">
    <citation type="submission" date="2023-01" db="EMBL/GenBank/DDBJ databases">
        <title>Draft genome sequence of Maritalea porphyrae strain NBRC 107169.</title>
        <authorList>
            <person name="Sun Q."/>
            <person name="Mori K."/>
        </authorList>
    </citation>
    <scope>NUCLEOTIDE SEQUENCE</scope>
    <source>
        <strain evidence="1">NBRC 107169</strain>
    </source>
</reference>
<evidence type="ECO:0000313" key="2">
    <source>
        <dbReference type="Proteomes" id="UP001161405"/>
    </source>
</evidence>
<dbReference type="Proteomes" id="UP001161405">
    <property type="component" value="Unassembled WGS sequence"/>
</dbReference>
<protein>
    <submittedName>
        <fullName evidence="1">Uncharacterized protein</fullName>
    </submittedName>
</protein>
<comment type="caution">
    <text evidence="1">The sequence shown here is derived from an EMBL/GenBank/DDBJ whole genome shotgun (WGS) entry which is preliminary data.</text>
</comment>
<reference evidence="1" key="1">
    <citation type="journal article" date="2014" name="Int. J. Syst. Evol. Microbiol.">
        <title>Complete genome of a new Firmicutes species belonging to the dominant human colonic microbiota ('Ruminococcus bicirculans') reveals two chromosomes and a selective capacity to utilize plant glucans.</title>
        <authorList>
            <consortium name="NISC Comparative Sequencing Program"/>
            <person name="Wegmann U."/>
            <person name="Louis P."/>
            <person name="Goesmann A."/>
            <person name="Henrissat B."/>
            <person name="Duncan S.H."/>
            <person name="Flint H.J."/>
        </authorList>
    </citation>
    <scope>NUCLEOTIDE SEQUENCE</scope>
    <source>
        <strain evidence="1">NBRC 107169</strain>
    </source>
</reference>
<gene>
    <name evidence="1" type="ORF">GCM10007879_07480</name>
</gene>
<accession>A0ABQ5UPZ7</accession>